<dbReference type="InterPro" id="IPR011356">
    <property type="entry name" value="Leucine_aapep/pepB"/>
</dbReference>
<dbReference type="HAMAP" id="MF_00181">
    <property type="entry name" value="Cytosol_peptidase_M17"/>
    <property type="match status" value="1"/>
</dbReference>
<feature type="binding site" evidence="8">
    <location>
        <position position="353"/>
    </location>
    <ligand>
        <name>Mn(2+)</name>
        <dbReference type="ChEBI" id="CHEBI:29035"/>
        <label>2</label>
    </ligand>
</feature>
<dbReference type="Gene3D" id="3.40.220.10">
    <property type="entry name" value="Leucine Aminopeptidase, subunit E, domain 1"/>
    <property type="match status" value="1"/>
</dbReference>
<reference evidence="10 11" key="1">
    <citation type="submission" date="2018-11" db="EMBL/GenBank/DDBJ databases">
        <authorList>
            <person name="Mardanov A.V."/>
            <person name="Ravin N.V."/>
            <person name="Dedysh S.N."/>
        </authorList>
    </citation>
    <scope>NUCLEOTIDE SEQUENCE [LARGE SCALE GENOMIC DNA]</scope>
    <source>
        <strain evidence="10 11">AF10</strain>
    </source>
</reference>
<dbReference type="GO" id="GO:0070006">
    <property type="term" value="F:metalloaminopeptidase activity"/>
    <property type="evidence" value="ECO:0007669"/>
    <property type="project" value="InterPro"/>
</dbReference>
<dbReference type="GO" id="GO:0006508">
    <property type="term" value="P:proteolysis"/>
    <property type="evidence" value="ECO:0007669"/>
    <property type="project" value="UniProtKB-KW"/>
</dbReference>
<keyword evidence="11" id="KW-1185">Reference proteome</keyword>
<evidence type="ECO:0000256" key="5">
    <source>
        <dbReference type="ARBA" id="ARBA00022670"/>
    </source>
</evidence>
<feature type="binding site" evidence="8">
    <location>
        <position position="353"/>
    </location>
    <ligand>
        <name>Mn(2+)</name>
        <dbReference type="ChEBI" id="CHEBI:29035"/>
        <label>1</label>
    </ligand>
</feature>
<sequence>MITKLLFEDAAAFETPLLAVFAVDSATGKDAAASVTLLTGSEAIKGAAAKVLASGEFKAGVCETVLLHAPAGVKAERLLVIGLGKAAKLTLDEVRKGGGTAVRFCKPRGLRDVAVAFPAETSLAGGLVARVLAEGAELADPDYDTYKSDRKDQSVSSVTVLAAAEDAALTTGFSEGLAIASGQNFTRWLVNEPGNVLTPTEFGKRATAMCAEAGLTCEVYSTEKLHELKMGAFWAVSQGSAEPPALIVMTYEPSEAPGEGSPVLGLVGKGITFDTGGISIKPGDGMEKMKYDMAGAGAMIGAMKAIAALKPKVKVISVICSAENMPDGKAYKPGDVLTAMSGKTIEIINTDAEGRLVLADGLHYAKTLGCTHLINAATLTGAVAIALGKINVGVFSNDEAAWQAFMSGVGTTGEKFWRLPCTDDYRDQIKSAIADIMNTGGSRYGGAITAAMFLKEFVGDTPWIHLDIAGCAWLDDAKPWIAKGPSGVAVRSLVEWVRGY</sequence>
<feature type="binding site" evidence="8">
    <location>
        <position position="274"/>
    </location>
    <ligand>
        <name>Mn(2+)</name>
        <dbReference type="ChEBI" id="CHEBI:29035"/>
        <label>1</label>
    </ligand>
</feature>
<feature type="active site" evidence="8">
    <location>
        <position position="281"/>
    </location>
</feature>
<dbReference type="InterPro" id="IPR000819">
    <property type="entry name" value="Peptidase_M17_C"/>
</dbReference>
<feature type="binding site" evidence="8">
    <location>
        <position position="292"/>
    </location>
    <ligand>
        <name>Mn(2+)</name>
        <dbReference type="ChEBI" id="CHEBI:29035"/>
        <label>2</label>
    </ligand>
</feature>
<comment type="cofactor">
    <cofactor evidence="8">
        <name>Mn(2+)</name>
        <dbReference type="ChEBI" id="CHEBI:29035"/>
    </cofactor>
    <text evidence="8">Binds 2 manganese ions per subunit.</text>
</comment>
<reference evidence="11" key="2">
    <citation type="submission" date="2019-02" db="EMBL/GenBank/DDBJ databases">
        <title>Granulicella sibirica sp. nov., a psychrotolerant acidobacterium isolated from an organic soil layer in forested tundra, West Siberia.</title>
        <authorList>
            <person name="Oshkin I.Y."/>
            <person name="Kulichevskaya I.S."/>
            <person name="Rijpstra W.I.C."/>
            <person name="Sinninghe Damste J.S."/>
            <person name="Rakitin A.L."/>
            <person name="Ravin N.V."/>
            <person name="Dedysh S.N."/>
        </authorList>
    </citation>
    <scope>NUCLEOTIDE SEQUENCE [LARGE SCALE GENOMIC DNA]</scope>
    <source>
        <strain evidence="11">AF10</strain>
    </source>
</reference>
<dbReference type="InterPro" id="IPR008283">
    <property type="entry name" value="Peptidase_M17_N"/>
</dbReference>
<dbReference type="SUPFAM" id="SSF53187">
    <property type="entry name" value="Zn-dependent exopeptidases"/>
    <property type="match status" value="1"/>
</dbReference>
<dbReference type="OrthoDB" id="9809354at2"/>
<proteinExistence type="inferred from homology"/>
<keyword evidence="8" id="KW-0479">Metal-binding</keyword>
<evidence type="ECO:0000256" key="8">
    <source>
        <dbReference type="HAMAP-Rule" id="MF_00181"/>
    </source>
</evidence>
<keyword evidence="5 8" id="KW-0645">Protease</keyword>
<comment type="subcellular location">
    <subcellularLocation>
        <location evidence="8">Cytoplasm</location>
    </subcellularLocation>
</comment>
<feature type="binding site" evidence="8">
    <location>
        <position position="351"/>
    </location>
    <ligand>
        <name>Mn(2+)</name>
        <dbReference type="ChEBI" id="CHEBI:29035"/>
        <label>1</label>
    </ligand>
</feature>
<feature type="binding site" evidence="8">
    <location>
        <position position="274"/>
    </location>
    <ligand>
        <name>Mn(2+)</name>
        <dbReference type="ChEBI" id="CHEBI:29035"/>
        <label>2</label>
    </ligand>
</feature>
<keyword evidence="6 8" id="KW-0378">Hydrolase</keyword>
<dbReference type="PROSITE" id="PS00631">
    <property type="entry name" value="CYTOSOL_AP"/>
    <property type="match status" value="1"/>
</dbReference>
<dbReference type="CDD" id="cd00433">
    <property type="entry name" value="Peptidase_M17"/>
    <property type="match status" value="1"/>
</dbReference>
<dbReference type="RefSeq" id="WP_128913315.1">
    <property type="nucleotide sequence ID" value="NZ_RDSM01000002.1"/>
</dbReference>
<evidence type="ECO:0000256" key="4">
    <source>
        <dbReference type="ARBA" id="ARBA00022438"/>
    </source>
</evidence>
<dbReference type="SUPFAM" id="SSF52949">
    <property type="entry name" value="Macro domain-like"/>
    <property type="match status" value="1"/>
</dbReference>
<dbReference type="PANTHER" id="PTHR11963">
    <property type="entry name" value="LEUCINE AMINOPEPTIDASE-RELATED"/>
    <property type="match status" value="1"/>
</dbReference>
<dbReference type="NCBIfam" id="NF002074">
    <property type="entry name" value="PRK00913.1-4"/>
    <property type="match status" value="1"/>
</dbReference>
<dbReference type="NCBIfam" id="NF002083">
    <property type="entry name" value="PRK00913.3-5"/>
    <property type="match status" value="1"/>
</dbReference>
<feature type="domain" description="Cytosol aminopeptidase" evidence="9">
    <location>
        <begin position="349"/>
        <end position="356"/>
    </location>
</feature>
<evidence type="ECO:0000259" key="9">
    <source>
        <dbReference type="PROSITE" id="PS00631"/>
    </source>
</evidence>
<protein>
    <recommendedName>
        <fullName evidence="8">Probable cytosol aminopeptidase</fullName>
        <ecNumber evidence="8">3.4.11.1</ecNumber>
    </recommendedName>
    <alternativeName>
        <fullName evidence="8">Leucine aminopeptidase</fullName>
        <shortName evidence="8">LAP</shortName>
        <ecNumber evidence="8">3.4.11.10</ecNumber>
    </alternativeName>
    <alternativeName>
        <fullName evidence="8">Leucyl aminopeptidase</fullName>
    </alternativeName>
</protein>
<dbReference type="InterPro" id="IPR043472">
    <property type="entry name" value="Macro_dom-like"/>
</dbReference>
<comment type="caution">
    <text evidence="10">The sequence shown here is derived from an EMBL/GenBank/DDBJ whole genome shotgun (WGS) entry which is preliminary data.</text>
</comment>
<dbReference type="NCBIfam" id="NF002073">
    <property type="entry name" value="PRK00913.1-2"/>
    <property type="match status" value="1"/>
</dbReference>
<dbReference type="GO" id="GO:0030145">
    <property type="term" value="F:manganese ion binding"/>
    <property type="evidence" value="ECO:0007669"/>
    <property type="project" value="UniProtKB-UniRule"/>
</dbReference>
<dbReference type="EC" id="3.4.11.1" evidence="8"/>
<keyword evidence="7 8" id="KW-0464">Manganese</keyword>
<dbReference type="EMBL" id="RDSM01000002">
    <property type="protein sequence ID" value="RXH55714.1"/>
    <property type="molecule type" value="Genomic_DNA"/>
</dbReference>
<keyword evidence="4 8" id="KW-0031">Aminopeptidase</keyword>
<evidence type="ECO:0000313" key="10">
    <source>
        <dbReference type="EMBL" id="RXH55714.1"/>
    </source>
</evidence>
<evidence type="ECO:0000256" key="3">
    <source>
        <dbReference type="ARBA" id="ARBA00009528"/>
    </source>
</evidence>
<evidence type="ECO:0000313" key="11">
    <source>
        <dbReference type="Proteomes" id="UP000289437"/>
    </source>
</evidence>
<dbReference type="Gene3D" id="3.40.630.10">
    <property type="entry name" value="Zn peptidases"/>
    <property type="match status" value="1"/>
</dbReference>
<accession>A0A4V1L5G8</accession>
<dbReference type="Proteomes" id="UP000289437">
    <property type="component" value="Unassembled WGS sequence"/>
</dbReference>
<name>A0A4V1L5G8_9BACT</name>
<evidence type="ECO:0000256" key="7">
    <source>
        <dbReference type="ARBA" id="ARBA00023211"/>
    </source>
</evidence>
<dbReference type="InterPro" id="IPR023042">
    <property type="entry name" value="Peptidase_M17_leu_NH2_pept"/>
</dbReference>
<evidence type="ECO:0000256" key="6">
    <source>
        <dbReference type="ARBA" id="ARBA00022801"/>
    </source>
</evidence>
<dbReference type="EC" id="3.4.11.10" evidence="8"/>
<evidence type="ECO:0000256" key="1">
    <source>
        <dbReference type="ARBA" id="ARBA00000135"/>
    </source>
</evidence>
<organism evidence="10 11">
    <name type="scientific">Granulicella sibirica</name>
    <dbReference type="NCBI Taxonomy" id="2479048"/>
    <lineage>
        <taxon>Bacteria</taxon>
        <taxon>Pseudomonadati</taxon>
        <taxon>Acidobacteriota</taxon>
        <taxon>Terriglobia</taxon>
        <taxon>Terriglobales</taxon>
        <taxon>Acidobacteriaceae</taxon>
        <taxon>Granulicella</taxon>
    </lineage>
</organism>
<evidence type="ECO:0000256" key="2">
    <source>
        <dbReference type="ARBA" id="ARBA00000967"/>
    </source>
</evidence>
<dbReference type="PRINTS" id="PR00481">
    <property type="entry name" value="LAMNOPPTDASE"/>
</dbReference>
<dbReference type="AlphaFoldDB" id="A0A4V1L5G8"/>
<feature type="binding site" evidence="8">
    <location>
        <position position="269"/>
    </location>
    <ligand>
        <name>Mn(2+)</name>
        <dbReference type="ChEBI" id="CHEBI:29035"/>
        <label>2</label>
    </ligand>
</feature>
<comment type="catalytic activity">
    <reaction evidence="1 8">
        <text>Release of an N-terminal amino acid, Xaa-|-Yaa-, in which Xaa is preferably Leu, but may be other amino acids including Pro although not Arg or Lys, and Yaa may be Pro. Amino acid amides and methyl esters are also readily hydrolyzed, but rates on arylamides are exceedingly low.</text>
        <dbReference type="EC" id="3.4.11.1"/>
    </reaction>
</comment>
<dbReference type="PANTHER" id="PTHR11963:SF23">
    <property type="entry name" value="CYTOSOL AMINOPEPTIDASE"/>
    <property type="match status" value="1"/>
</dbReference>
<dbReference type="Pfam" id="PF02789">
    <property type="entry name" value="Peptidase_M17_N"/>
    <property type="match status" value="1"/>
</dbReference>
<keyword evidence="8" id="KW-0963">Cytoplasm</keyword>
<gene>
    <name evidence="8" type="primary">pepA</name>
    <name evidence="10" type="ORF">GRAN_2571</name>
</gene>
<feature type="active site" evidence="8">
    <location>
        <position position="355"/>
    </location>
</feature>
<comment type="similarity">
    <text evidence="3 8">Belongs to the peptidase M17 family.</text>
</comment>
<dbReference type="GO" id="GO:0005737">
    <property type="term" value="C:cytoplasm"/>
    <property type="evidence" value="ECO:0007669"/>
    <property type="project" value="UniProtKB-SubCell"/>
</dbReference>
<dbReference type="Pfam" id="PF00883">
    <property type="entry name" value="Peptidase_M17"/>
    <property type="match status" value="1"/>
</dbReference>
<comment type="function">
    <text evidence="8">Presumably involved in the processing and regular turnover of intracellular proteins. Catalyzes the removal of unsubstituted N-terminal amino acids from various peptides.</text>
</comment>
<comment type="catalytic activity">
    <reaction evidence="2 8">
        <text>Release of an N-terminal amino acid, preferentially leucine, but not glutamic or aspartic acids.</text>
        <dbReference type="EC" id="3.4.11.10"/>
    </reaction>
</comment>